<proteinExistence type="inferred from homology"/>
<dbReference type="GO" id="GO:0005737">
    <property type="term" value="C:cytoplasm"/>
    <property type="evidence" value="ECO:0007669"/>
    <property type="project" value="UniProtKB-SubCell"/>
</dbReference>
<keyword evidence="3" id="KW-0820">tRNA-binding</keyword>
<dbReference type="InterPro" id="IPR014729">
    <property type="entry name" value="Rossmann-like_a/b/a_fold"/>
</dbReference>
<name>A0A0R2AEI6_9LACO</name>
<comment type="subcellular location">
    <subcellularLocation>
        <location evidence="3">Cytoplasm</location>
    </subcellularLocation>
</comment>
<dbReference type="PANTHER" id="PTHR37825:SF1">
    <property type="entry name" value="TRNA(MET) CYTIDINE ACETATE LIGASE"/>
    <property type="match status" value="1"/>
</dbReference>
<comment type="similarity">
    <text evidence="3">Belongs to the TmcAL family.</text>
</comment>
<dbReference type="SUPFAM" id="SSF52374">
    <property type="entry name" value="Nucleotidylyl transferase"/>
    <property type="match status" value="1"/>
</dbReference>
<dbReference type="GO" id="GO:0005524">
    <property type="term" value="F:ATP binding"/>
    <property type="evidence" value="ECO:0007669"/>
    <property type="project" value="UniProtKB-KW"/>
</dbReference>
<dbReference type="PATRIC" id="fig|1423718.3.peg.1543"/>
<reference evidence="4 5" key="1">
    <citation type="journal article" date="2015" name="Genome Announc.">
        <title>Expanding the biotechnology potential of lactobacilli through comparative genomics of 213 strains and associated genera.</title>
        <authorList>
            <person name="Sun Z."/>
            <person name="Harris H.M."/>
            <person name="McCann A."/>
            <person name="Guo C."/>
            <person name="Argimon S."/>
            <person name="Zhang W."/>
            <person name="Yang X."/>
            <person name="Jeffery I.B."/>
            <person name="Cooney J.C."/>
            <person name="Kagawa T.F."/>
            <person name="Liu W."/>
            <person name="Song Y."/>
            <person name="Salvetti E."/>
            <person name="Wrobel A."/>
            <person name="Rasinkangas P."/>
            <person name="Parkhill J."/>
            <person name="Rea M.C."/>
            <person name="O'Sullivan O."/>
            <person name="Ritari J."/>
            <person name="Douillard F.P."/>
            <person name="Paul Ross R."/>
            <person name="Yang R."/>
            <person name="Briner A.E."/>
            <person name="Felis G.E."/>
            <person name="de Vos W.M."/>
            <person name="Barrangou R."/>
            <person name="Klaenhammer T.R."/>
            <person name="Caufield P.W."/>
            <person name="Cui Y."/>
            <person name="Zhang H."/>
            <person name="O'Toole P.W."/>
        </authorList>
    </citation>
    <scope>NUCLEOTIDE SEQUENCE [LARGE SCALE GENOMIC DNA]</scope>
    <source>
        <strain evidence="4 5">DSM 20509</strain>
    </source>
</reference>
<keyword evidence="5" id="KW-1185">Reference proteome</keyword>
<feature type="binding site" evidence="3">
    <location>
        <position position="104"/>
    </location>
    <ligand>
        <name>ATP</name>
        <dbReference type="ChEBI" id="CHEBI:30616"/>
    </ligand>
</feature>
<keyword evidence="1 3" id="KW-0436">Ligase</keyword>
<keyword evidence="3" id="KW-0547">Nucleotide-binding</keyword>
<gene>
    <name evidence="3" type="primary">tmcAL</name>
    <name evidence="4" type="ORF">FC14_GL001478</name>
</gene>
<evidence type="ECO:0000256" key="3">
    <source>
        <dbReference type="HAMAP-Rule" id="MF_01539"/>
    </source>
</evidence>
<dbReference type="GO" id="GO:0016879">
    <property type="term" value="F:ligase activity, forming carbon-nitrogen bonds"/>
    <property type="evidence" value="ECO:0007669"/>
    <property type="project" value="UniProtKB-UniRule"/>
</dbReference>
<dbReference type="EC" id="6.3.4.-" evidence="3"/>
<dbReference type="NCBIfam" id="NF010191">
    <property type="entry name" value="PRK13670.1"/>
    <property type="match status" value="1"/>
</dbReference>
<evidence type="ECO:0000256" key="2">
    <source>
        <dbReference type="ARBA" id="ARBA00022694"/>
    </source>
</evidence>
<keyword evidence="3" id="KW-0067">ATP-binding</keyword>
<feature type="binding site" evidence="3">
    <location>
        <position position="153"/>
    </location>
    <ligand>
        <name>ATP</name>
        <dbReference type="ChEBI" id="CHEBI:30616"/>
    </ligand>
</feature>
<feature type="binding site" evidence="3">
    <location>
        <begin position="10"/>
        <end position="23"/>
    </location>
    <ligand>
        <name>ATP</name>
        <dbReference type="ChEBI" id="CHEBI:30616"/>
    </ligand>
</feature>
<protein>
    <recommendedName>
        <fullName evidence="3">tRNA(Met) cytidine acetate ligase</fullName>
        <ecNumber evidence="3">6.3.4.-</ecNumber>
    </recommendedName>
</protein>
<dbReference type="GO" id="GO:0000049">
    <property type="term" value="F:tRNA binding"/>
    <property type="evidence" value="ECO:0007669"/>
    <property type="project" value="UniProtKB-KW"/>
</dbReference>
<keyword evidence="3" id="KW-0694">RNA-binding</keyword>
<dbReference type="Pfam" id="PF05636">
    <property type="entry name" value="HIGH_NTase1"/>
    <property type="match status" value="1"/>
</dbReference>
<evidence type="ECO:0000256" key="1">
    <source>
        <dbReference type="ARBA" id="ARBA00022598"/>
    </source>
</evidence>
<organism evidence="4 5">
    <name type="scientific">Ligilactobacillus agilis DSM 20509</name>
    <dbReference type="NCBI Taxonomy" id="1423718"/>
    <lineage>
        <taxon>Bacteria</taxon>
        <taxon>Bacillati</taxon>
        <taxon>Bacillota</taxon>
        <taxon>Bacilli</taxon>
        <taxon>Lactobacillales</taxon>
        <taxon>Lactobacillaceae</taxon>
        <taxon>Ligilactobacillus</taxon>
    </lineage>
</organism>
<dbReference type="HAMAP" id="MF_01539">
    <property type="entry name" value="TmcAL"/>
    <property type="match status" value="1"/>
</dbReference>
<comment type="catalytic activity">
    <reaction evidence="3">
        <text>cytidine(34) in elongator tRNA(Met) + acetate + ATP = N(4)-acetylcytidine(34) in elongator tRNA(Met) + AMP + diphosphate</text>
        <dbReference type="Rhea" id="RHEA:58144"/>
        <dbReference type="Rhea" id="RHEA-COMP:10693"/>
        <dbReference type="Rhea" id="RHEA-COMP:10694"/>
        <dbReference type="ChEBI" id="CHEBI:30089"/>
        <dbReference type="ChEBI" id="CHEBI:30616"/>
        <dbReference type="ChEBI" id="CHEBI:33019"/>
        <dbReference type="ChEBI" id="CHEBI:74900"/>
        <dbReference type="ChEBI" id="CHEBI:82748"/>
        <dbReference type="ChEBI" id="CHEBI:456215"/>
    </reaction>
</comment>
<keyword evidence="2 3" id="KW-0819">tRNA processing</keyword>
<dbReference type="GO" id="GO:0006400">
    <property type="term" value="P:tRNA modification"/>
    <property type="evidence" value="ECO:0007669"/>
    <property type="project" value="UniProtKB-UniRule"/>
</dbReference>
<dbReference type="AlphaFoldDB" id="A0A0R2AEI6"/>
<evidence type="ECO:0000313" key="4">
    <source>
        <dbReference type="EMBL" id="KRM65125.1"/>
    </source>
</evidence>
<dbReference type="Proteomes" id="UP000051008">
    <property type="component" value="Unassembled WGS sequence"/>
</dbReference>
<dbReference type="EMBL" id="AYYP01000019">
    <property type="protein sequence ID" value="KRM65125.1"/>
    <property type="molecule type" value="Genomic_DNA"/>
</dbReference>
<dbReference type="Gene3D" id="3.40.50.620">
    <property type="entry name" value="HUPs"/>
    <property type="match status" value="1"/>
</dbReference>
<dbReference type="InterPro" id="IPR008513">
    <property type="entry name" value="tRNA(Met)_cyd_acetate_ligase"/>
</dbReference>
<comment type="function">
    <text evidence="3">Catalyzes the formation of N(4)-acetylcytidine (ac(4)C) at the wobble position of elongator tRNA(Met), using acetate and ATP as substrates. First activates an acetate ion to form acetyladenylate (Ac-AMP) and then transfers the acetyl group to tRNA to form ac(4)C34.</text>
</comment>
<feature type="binding site" evidence="3">
    <location>
        <begin position="178"/>
        <end position="179"/>
    </location>
    <ligand>
        <name>ATP</name>
        <dbReference type="ChEBI" id="CHEBI:30616"/>
    </ligand>
</feature>
<evidence type="ECO:0000313" key="5">
    <source>
        <dbReference type="Proteomes" id="UP000051008"/>
    </source>
</evidence>
<sequence>MSKLEAVGIITEYNPFHNGHLHQLNVIKEKAPTACIVVVMSGNFLQRGEPACLDKWTRAKEALANGVDLIIELPPQACIQPADRFAFNGVNGLASLGVDYLVFGAEHAEYDFMNYASQVQGLKGEFKKYNQSYAASIQAAITQALGHELAEPNDLLALAYAKANLKLGSPLKLQPIQRIQAGYHELALKAGQQIASASAIRSNYQQGRLAELRTYVPHETYVDLSDNSLVFWDDFWPFLRYKLLTTTPKELANIYGMAEGIEYRLVQKANELAHGSSFDDWLHAVKTKRFTYTRLARLAIAMLLNLQTEDITSYNEAPYFRLLGFTKRGQEYLNAKKKQFTYPLVTKVTQKDAKGPLAVDYRVGKLYQSLTGKEQDLKKAPLRIF</sequence>
<keyword evidence="3" id="KW-0963">Cytoplasm</keyword>
<accession>A0A0R2AEI6</accession>
<comment type="caution">
    <text evidence="4">The sequence shown here is derived from an EMBL/GenBank/DDBJ whole genome shotgun (WGS) entry which is preliminary data.</text>
</comment>
<dbReference type="PANTHER" id="PTHR37825">
    <property type="entry name" value="TRNA(MET) CYTIDINE ACETATE LIGASE"/>
    <property type="match status" value="1"/>
</dbReference>